<reference evidence="1 2" key="1">
    <citation type="journal article" date="2012" name="Plant Cell">
        <title>Genome comparison of barley and maize smut fungi reveals targeted loss of RNA silencing components and species-specific presence of transposable elements.</title>
        <authorList>
            <person name="Laurie J.D."/>
            <person name="Ali S."/>
            <person name="Linning R."/>
            <person name="Mannhaupt G."/>
            <person name="Wong P."/>
            <person name="Gueldener U."/>
            <person name="Muensterkoetter M."/>
            <person name="Moore R."/>
            <person name="Kahmann R."/>
            <person name="Bakkeren G."/>
            <person name="Schirawski J."/>
        </authorList>
    </citation>
    <scope>NUCLEOTIDE SEQUENCE [LARGE SCALE GENOMIC DNA]</scope>
    <source>
        <strain evidence="2">Uh4875-4</strain>
    </source>
</reference>
<comment type="caution">
    <text evidence="1">The sequence shown here is derived from an EMBL/GenBank/DDBJ whole genome shotgun (WGS) entry which is preliminary data.</text>
</comment>
<keyword evidence="2" id="KW-1185">Reference proteome</keyword>
<dbReference type="EMBL" id="CAGI01000154">
    <property type="protein sequence ID" value="CCF50406.1"/>
    <property type="molecule type" value="Genomic_DNA"/>
</dbReference>
<evidence type="ECO:0000313" key="1">
    <source>
        <dbReference type="EMBL" id="CCF50406.1"/>
    </source>
</evidence>
<dbReference type="Proteomes" id="UP000006174">
    <property type="component" value="Unassembled WGS sequence"/>
</dbReference>
<gene>
    <name evidence="1" type="ORF">UHOR_08030</name>
</gene>
<dbReference type="HOGENOM" id="CLU_2689652_0_0_1"/>
<evidence type="ECO:0000313" key="2">
    <source>
        <dbReference type="Proteomes" id="UP000006174"/>
    </source>
</evidence>
<organism evidence="1 2">
    <name type="scientific">Ustilago hordei</name>
    <name type="common">Barley covered smut fungus</name>
    <dbReference type="NCBI Taxonomy" id="120017"/>
    <lineage>
        <taxon>Eukaryota</taxon>
        <taxon>Fungi</taxon>
        <taxon>Dikarya</taxon>
        <taxon>Basidiomycota</taxon>
        <taxon>Ustilaginomycotina</taxon>
        <taxon>Ustilaginomycetes</taxon>
        <taxon>Ustilaginales</taxon>
        <taxon>Ustilaginaceae</taxon>
        <taxon>Ustilago</taxon>
    </lineage>
</organism>
<protein>
    <submittedName>
        <fullName evidence="1">Uncharacterized protein</fullName>
    </submittedName>
</protein>
<dbReference type="AlphaFoldDB" id="I2FU13"/>
<proteinExistence type="predicted"/>
<name>I2FU13_USTHO</name>
<accession>I2FU13</accession>
<sequence length="74" mass="8275">MAWQRGQGKVKRVAGPDRMVNGQGAIQRSTDRWKHRRRKEEHKIVEHSCHVRGNVAQAGATTVHKTVEAGHGSL</sequence>